<dbReference type="SUPFAM" id="SSF56112">
    <property type="entry name" value="Protein kinase-like (PK-like)"/>
    <property type="match status" value="1"/>
</dbReference>
<keyword evidence="4" id="KW-0547">Nucleotide-binding</keyword>
<evidence type="ECO:0000256" key="4">
    <source>
        <dbReference type="ARBA" id="ARBA00022741"/>
    </source>
</evidence>
<dbReference type="SMART" id="SM00220">
    <property type="entry name" value="S_TKc"/>
    <property type="match status" value="1"/>
</dbReference>
<dbReference type="WBParaSite" id="Smp_343410.1">
    <property type="protein sequence ID" value="Smp_343410.1"/>
    <property type="gene ID" value="Smp_343410"/>
</dbReference>
<sequence>MLDQDHNHMKGILDQYEVVECLGKGCQGTSYKLRRRDNLEYFVLKMIECRSLDHGYLLFEEFIHIQKFIHPYVPRILEIHMSMNPKNSAIYVSVIRSYIDLPSLDFIIKDNIEKSRLEWSLIYRMFGSVLTVITSLKKANCGSIYFHPGNIFLSDKGFFMTDIWGPNLMNYARGVDIYVQSFEYIMNPDLSGELAIECHADELPRRRLPRYIEWCAPETSRFEFTDKSDVWTLGCVITILIYIKCLFKNKEILAVDQLKAKENVFHHLSSAEELETHKELFKLLSQMMKNNPSERISLNDLLDDLYVQVLMKHTNPEFIMRAKRCIVTAAEKPFPVNDTMEAKIKYLHDNWQHENCIEKAVVWFAENILNDKHINLTHRLSPHLFDLMYLHQANLSIITSSLRILAYSIEYEQLQSMSTCSRYPYEDVSNQSSSLLLLSSSSSYRLFKESNYFKNICKINNLYLVLVIMKKHLQYVNVQRLGLEFFKSLININYSTSINLDVIKDYLQTYNTIFKKLHTINLCHHLIELLNCTTNKEMIKIGISYLWKFCIYEPIALQAADKNTLSITTQLMESNQFDCEIFTNGSMVIVSLLRINIVKRQITNYNKLIYILLHGLIQFKNLPITIWNICLCLQVVISLSEYFALQFTDEVEEDELKKEKKNGFDILYLIYNIHPDNTKVIEALLKPITSLMKYESYRQCKESTKESRKLECMKTEL</sequence>
<evidence type="ECO:0000259" key="9">
    <source>
        <dbReference type="PROSITE" id="PS50011"/>
    </source>
</evidence>
<dbReference type="Gene3D" id="3.30.200.20">
    <property type="entry name" value="Phosphorylase Kinase, domain 1"/>
    <property type="match status" value="1"/>
</dbReference>
<keyword evidence="3" id="KW-0808">Transferase</keyword>
<dbReference type="PANTHER" id="PTHR24363">
    <property type="entry name" value="SERINE/THREONINE PROTEIN KINASE"/>
    <property type="match status" value="1"/>
</dbReference>
<feature type="domain" description="Protein kinase" evidence="9">
    <location>
        <begin position="16"/>
        <end position="307"/>
    </location>
</feature>
<evidence type="ECO:0000256" key="8">
    <source>
        <dbReference type="ARBA" id="ARBA00048679"/>
    </source>
</evidence>
<name>A0A5K4FBB5_SCHMA</name>
<keyword evidence="5" id="KW-0418">Kinase</keyword>
<evidence type="ECO:0000256" key="1">
    <source>
        <dbReference type="ARBA" id="ARBA00012513"/>
    </source>
</evidence>
<dbReference type="InterPro" id="IPR011009">
    <property type="entry name" value="Kinase-like_dom_sf"/>
</dbReference>
<dbReference type="InParanoid" id="A0A5K4FBB5"/>
<dbReference type="Proteomes" id="UP000008854">
    <property type="component" value="Unassembled WGS sequence"/>
</dbReference>
<dbReference type="Pfam" id="PF00069">
    <property type="entry name" value="Pkinase"/>
    <property type="match status" value="1"/>
</dbReference>
<evidence type="ECO:0000256" key="5">
    <source>
        <dbReference type="ARBA" id="ARBA00022777"/>
    </source>
</evidence>
<comment type="catalytic activity">
    <reaction evidence="8">
        <text>L-seryl-[protein] + ATP = O-phospho-L-seryl-[protein] + ADP + H(+)</text>
        <dbReference type="Rhea" id="RHEA:17989"/>
        <dbReference type="Rhea" id="RHEA-COMP:9863"/>
        <dbReference type="Rhea" id="RHEA-COMP:11604"/>
        <dbReference type="ChEBI" id="CHEBI:15378"/>
        <dbReference type="ChEBI" id="CHEBI:29999"/>
        <dbReference type="ChEBI" id="CHEBI:30616"/>
        <dbReference type="ChEBI" id="CHEBI:83421"/>
        <dbReference type="ChEBI" id="CHEBI:456216"/>
        <dbReference type="EC" id="2.7.11.1"/>
    </reaction>
</comment>
<evidence type="ECO:0000256" key="3">
    <source>
        <dbReference type="ARBA" id="ARBA00022679"/>
    </source>
</evidence>
<dbReference type="GO" id="GO:0004674">
    <property type="term" value="F:protein serine/threonine kinase activity"/>
    <property type="evidence" value="ECO:0007669"/>
    <property type="project" value="UniProtKB-KW"/>
</dbReference>
<dbReference type="EC" id="2.7.11.1" evidence="1"/>
<dbReference type="InterPro" id="IPR000719">
    <property type="entry name" value="Prot_kinase_dom"/>
</dbReference>
<protein>
    <recommendedName>
        <fullName evidence="1">non-specific serine/threonine protein kinase</fullName>
        <ecNumber evidence="1">2.7.11.1</ecNumber>
    </recommendedName>
</protein>
<evidence type="ECO:0000256" key="6">
    <source>
        <dbReference type="ARBA" id="ARBA00022840"/>
    </source>
</evidence>
<reference evidence="11" key="2">
    <citation type="submission" date="2019-11" db="UniProtKB">
        <authorList>
            <consortium name="WormBaseParasite"/>
        </authorList>
    </citation>
    <scope>IDENTIFICATION</scope>
    <source>
        <strain evidence="11">Puerto Rican</strain>
    </source>
</reference>
<evidence type="ECO:0000256" key="2">
    <source>
        <dbReference type="ARBA" id="ARBA00022527"/>
    </source>
</evidence>
<dbReference type="GO" id="GO:0005524">
    <property type="term" value="F:ATP binding"/>
    <property type="evidence" value="ECO:0007669"/>
    <property type="project" value="UniProtKB-KW"/>
</dbReference>
<reference evidence="10" key="1">
    <citation type="journal article" date="2012" name="PLoS Negl. Trop. Dis.">
        <title>A systematically improved high quality genome and transcriptome of the human blood fluke Schistosoma mansoni.</title>
        <authorList>
            <person name="Protasio A.V."/>
            <person name="Tsai I.J."/>
            <person name="Babbage A."/>
            <person name="Nichol S."/>
            <person name="Hunt M."/>
            <person name="Aslett M.A."/>
            <person name="De Silva N."/>
            <person name="Velarde G.S."/>
            <person name="Anderson T.J."/>
            <person name="Clark R.C."/>
            <person name="Davidson C."/>
            <person name="Dillon G.P."/>
            <person name="Holroyd N.E."/>
            <person name="LoVerde P.T."/>
            <person name="Lloyd C."/>
            <person name="McQuillan J."/>
            <person name="Oliveira G."/>
            <person name="Otto T.D."/>
            <person name="Parker-Manuel S.J."/>
            <person name="Quail M.A."/>
            <person name="Wilson R.A."/>
            <person name="Zerlotini A."/>
            <person name="Dunne D.W."/>
            <person name="Berriman M."/>
        </authorList>
    </citation>
    <scope>NUCLEOTIDE SEQUENCE [LARGE SCALE GENOMIC DNA]</scope>
    <source>
        <strain evidence="10">Puerto Rican</strain>
    </source>
</reference>
<keyword evidence="6" id="KW-0067">ATP-binding</keyword>
<dbReference type="Gene3D" id="1.10.510.10">
    <property type="entry name" value="Transferase(Phosphotransferase) domain 1"/>
    <property type="match status" value="1"/>
</dbReference>
<comment type="catalytic activity">
    <reaction evidence="7">
        <text>L-threonyl-[protein] + ATP = O-phospho-L-threonyl-[protein] + ADP + H(+)</text>
        <dbReference type="Rhea" id="RHEA:46608"/>
        <dbReference type="Rhea" id="RHEA-COMP:11060"/>
        <dbReference type="Rhea" id="RHEA-COMP:11605"/>
        <dbReference type="ChEBI" id="CHEBI:15378"/>
        <dbReference type="ChEBI" id="CHEBI:30013"/>
        <dbReference type="ChEBI" id="CHEBI:30616"/>
        <dbReference type="ChEBI" id="CHEBI:61977"/>
        <dbReference type="ChEBI" id="CHEBI:456216"/>
        <dbReference type="EC" id="2.7.11.1"/>
    </reaction>
</comment>
<evidence type="ECO:0000256" key="7">
    <source>
        <dbReference type="ARBA" id="ARBA00047899"/>
    </source>
</evidence>
<accession>A0A5K4FBB5</accession>
<dbReference type="STRING" id="6183.A0A5K4FBB5"/>
<dbReference type="PANTHER" id="PTHR24363:SF0">
    <property type="entry name" value="SERINE_THREONINE KINASE LIKE DOMAIN CONTAINING 1"/>
    <property type="match status" value="1"/>
</dbReference>
<dbReference type="AlphaFoldDB" id="A0A5K4FBB5"/>
<proteinExistence type="predicted"/>
<evidence type="ECO:0000313" key="11">
    <source>
        <dbReference type="WBParaSite" id="Smp_343410.1"/>
    </source>
</evidence>
<keyword evidence="2" id="KW-0723">Serine/threonine-protein kinase</keyword>
<keyword evidence="10" id="KW-1185">Reference proteome</keyword>
<dbReference type="PROSITE" id="PS50011">
    <property type="entry name" value="PROTEIN_KINASE_DOM"/>
    <property type="match status" value="1"/>
</dbReference>
<evidence type="ECO:0000313" key="10">
    <source>
        <dbReference type="Proteomes" id="UP000008854"/>
    </source>
</evidence>
<organism evidence="10 11">
    <name type="scientific">Schistosoma mansoni</name>
    <name type="common">Blood fluke</name>
    <dbReference type="NCBI Taxonomy" id="6183"/>
    <lineage>
        <taxon>Eukaryota</taxon>
        <taxon>Metazoa</taxon>
        <taxon>Spiralia</taxon>
        <taxon>Lophotrochozoa</taxon>
        <taxon>Platyhelminthes</taxon>
        <taxon>Trematoda</taxon>
        <taxon>Digenea</taxon>
        <taxon>Strigeidida</taxon>
        <taxon>Schistosomatoidea</taxon>
        <taxon>Schistosomatidae</taxon>
        <taxon>Schistosoma</taxon>
    </lineage>
</organism>